<evidence type="ECO:0000313" key="3">
    <source>
        <dbReference type="EMBL" id="NVZ09526.1"/>
    </source>
</evidence>
<evidence type="ECO:0000313" key="4">
    <source>
        <dbReference type="Proteomes" id="UP000592294"/>
    </source>
</evidence>
<sequence length="225" mass="24351">MLASLPLEQTGLGFRITRADLAKLLGCSRAYVTELVDKGVVPIERNGRIDPDRAVRELLRRQPNGGRLRFLVSIRHEIDEAHARAQQAQEAATQATTSLAELRKLITPLTRALLESERRLDLLLEELDPVLGESYDDEISNSLDSAFTRAASTSNAGLFEHLVESDEALAALVAAVRPDLAPPPPPALCEAITEALEGEPLPLLADLDEPPTEATSDPAALETLP</sequence>
<evidence type="ECO:0000256" key="2">
    <source>
        <dbReference type="SAM" id="MobiDB-lite"/>
    </source>
</evidence>
<name>A0A850RB21_9GAMM</name>
<proteinExistence type="predicted"/>
<protein>
    <submittedName>
        <fullName evidence="3">Uncharacterized protein</fullName>
    </submittedName>
</protein>
<dbReference type="Proteomes" id="UP000592294">
    <property type="component" value="Unassembled WGS sequence"/>
</dbReference>
<comment type="caution">
    <text evidence="3">The sequence shown here is derived from an EMBL/GenBank/DDBJ whole genome shotgun (WGS) entry which is preliminary data.</text>
</comment>
<keyword evidence="1" id="KW-0175">Coiled coil</keyword>
<evidence type="ECO:0000256" key="1">
    <source>
        <dbReference type="SAM" id="Coils"/>
    </source>
</evidence>
<feature type="region of interest" description="Disordered" evidence="2">
    <location>
        <begin position="199"/>
        <end position="225"/>
    </location>
</feature>
<dbReference type="EMBL" id="JABZEO010000005">
    <property type="protein sequence ID" value="NVZ09526.1"/>
    <property type="molecule type" value="Genomic_DNA"/>
</dbReference>
<dbReference type="AlphaFoldDB" id="A0A850RB21"/>
<feature type="coiled-coil region" evidence="1">
    <location>
        <begin position="71"/>
        <end position="105"/>
    </location>
</feature>
<dbReference type="RefSeq" id="WP_176976279.1">
    <property type="nucleotide sequence ID" value="NZ_JABZEO010000005.1"/>
</dbReference>
<accession>A0A850RB21</accession>
<gene>
    <name evidence="3" type="ORF">HW932_09645</name>
</gene>
<keyword evidence="4" id="KW-1185">Reference proteome</keyword>
<reference evidence="3 4" key="1">
    <citation type="submission" date="2020-06" db="EMBL/GenBank/DDBJ databases">
        <title>Whole-genome sequence of Allochromatium humboldtianum DSM 21881, type strain.</title>
        <authorList>
            <person name="Kyndt J.A."/>
            <person name="Meyer T.E."/>
        </authorList>
    </citation>
    <scope>NUCLEOTIDE SEQUENCE [LARGE SCALE GENOMIC DNA]</scope>
    <source>
        <strain evidence="3 4">DSM 21881</strain>
    </source>
</reference>
<organism evidence="3 4">
    <name type="scientific">Allochromatium humboldtianum</name>
    <dbReference type="NCBI Taxonomy" id="504901"/>
    <lineage>
        <taxon>Bacteria</taxon>
        <taxon>Pseudomonadati</taxon>
        <taxon>Pseudomonadota</taxon>
        <taxon>Gammaproteobacteria</taxon>
        <taxon>Chromatiales</taxon>
        <taxon>Chromatiaceae</taxon>
        <taxon>Allochromatium</taxon>
    </lineage>
</organism>